<dbReference type="EMBL" id="MZMZ02002485">
    <property type="protein sequence ID" value="RQM25592.1"/>
    <property type="molecule type" value="Genomic_DNA"/>
</dbReference>
<reference evidence="1" key="1">
    <citation type="submission" date="2018-07" db="EMBL/GenBank/DDBJ databases">
        <title>Annotation of Aphanomyces astaci genome assembly.</title>
        <authorList>
            <person name="Studholme D.J."/>
        </authorList>
    </citation>
    <scope>NUCLEOTIDE SEQUENCE [LARGE SCALE GENOMIC DNA]</scope>
    <source>
        <strain evidence="1">Pc</strain>
    </source>
</reference>
<sequence length="194" mass="21571">MNTFTHAKHAAADFLQELKLGAMEVLLNQLQTQTHRLLHALLQGPESWRLQLQELAGVQSVLDTTLITKQIASDRSEVAKKACGAVTQFVEMSRTALAPFADIVLPSLVSTALNKAQVFRQADKDCEARCLIVQQVMTVVREWPKSELTEHCDDLLLLLTGAIQDPKDFVRAAAREALCAFAETWYGRVYHVVA</sequence>
<protein>
    <recommendedName>
        <fullName evidence="3">CLASP N-terminal domain-containing protein</fullName>
    </recommendedName>
</protein>
<gene>
    <name evidence="1" type="ORF">B5M09_001365</name>
</gene>
<dbReference type="Gene3D" id="1.25.10.10">
    <property type="entry name" value="Leucine-rich Repeat Variant"/>
    <property type="match status" value="2"/>
</dbReference>
<evidence type="ECO:0008006" key="3">
    <source>
        <dbReference type="Google" id="ProtNLM"/>
    </source>
</evidence>
<organism evidence="1 2">
    <name type="scientific">Aphanomyces astaci</name>
    <name type="common">Crayfish plague agent</name>
    <dbReference type="NCBI Taxonomy" id="112090"/>
    <lineage>
        <taxon>Eukaryota</taxon>
        <taxon>Sar</taxon>
        <taxon>Stramenopiles</taxon>
        <taxon>Oomycota</taxon>
        <taxon>Saprolegniomycetes</taxon>
        <taxon>Saprolegniales</taxon>
        <taxon>Verrucalvaceae</taxon>
        <taxon>Aphanomyces</taxon>
    </lineage>
</organism>
<dbReference type="InterPro" id="IPR016024">
    <property type="entry name" value="ARM-type_fold"/>
</dbReference>
<name>A0A3R7X2P9_APHAT</name>
<comment type="caution">
    <text evidence="1">The sequence shown here is derived from an EMBL/GenBank/DDBJ whole genome shotgun (WGS) entry which is preliminary data.</text>
</comment>
<proteinExistence type="predicted"/>
<evidence type="ECO:0000313" key="2">
    <source>
        <dbReference type="Proteomes" id="UP000284702"/>
    </source>
</evidence>
<accession>A0A3R7X2P9</accession>
<dbReference type="VEuPathDB" id="FungiDB:H257_16708"/>
<dbReference type="Proteomes" id="UP000284702">
    <property type="component" value="Unassembled WGS sequence"/>
</dbReference>
<dbReference type="AlphaFoldDB" id="A0A3R7X2P9"/>
<dbReference type="SUPFAM" id="SSF48371">
    <property type="entry name" value="ARM repeat"/>
    <property type="match status" value="1"/>
</dbReference>
<keyword evidence="2" id="KW-1185">Reference proteome</keyword>
<evidence type="ECO:0000313" key="1">
    <source>
        <dbReference type="EMBL" id="RQM25592.1"/>
    </source>
</evidence>
<dbReference type="InterPro" id="IPR011989">
    <property type="entry name" value="ARM-like"/>
</dbReference>